<dbReference type="InterPro" id="IPR022025">
    <property type="entry name" value="Amidoligase_2"/>
</dbReference>
<name>A0A507B130_9PEZI</name>
<dbReference type="PANTHER" id="PTHR36847:SF1">
    <property type="entry name" value="AMIDOLIGASE ENZYME"/>
    <property type="match status" value="1"/>
</dbReference>
<organism evidence="2 3">
    <name type="scientific">Thyridium curvatum</name>
    <dbReference type="NCBI Taxonomy" id="1093900"/>
    <lineage>
        <taxon>Eukaryota</taxon>
        <taxon>Fungi</taxon>
        <taxon>Dikarya</taxon>
        <taxon>Ascomycota</taxon>
        <taxon>Pezizomycotina</taxon>
        <taxon>Sordariomycetes</taxon>
        <taxon>Sordariomycetidae</taxon>
        <taxon>Thyridiales</taxon>
        <taxon>Thyridiaceae</taxon>
        <taxon>Thyridium</taxon>
    </lineage>
</organism>
<dbReference type="OrthoDB" id="5291055at2759"/>
<dbReference type="RefSeq" id="XP_030995304.1">
    <property type="nucleotide sequence ID" value="XM_031140655.1"/>
</dbReference>
<reference evidence="2 3" key="1">
    <citation type="submission" date="2019-06" db="EMBL/GenBank/DDBJ databases">
        <title>Draft genome sequence of the filamentous fungus Phialemoniopsis curvata isolated from diesel fuel.</title>
        <authorList>
            <person name="Varaljay V.A."/>
            <person name="Lyon W.J."/>
            <person name="Crouch A.L."/>
            <person name="Drake C.E."/>
            <person name="Hollomon J.M."/>
            <person name="Nadeau L.J."/>
            <person name="Nunn H.S."/>
            <person name="Stevenson B.S."/>
            <person name="Bojanowski C.L."/>
            <person name="Crookes-Goodson W.J."/>
        </authorList>
    </citation>
    <scope>NUCLEOTIDE SEQUENCE [LARGE SCALE GENOMIC DNA]</scope>
    <source>
        <strain evidence="2 3">D216</strain>
    </source>
</reference>
<dbReference type="Proteomes" id="UP000319257">
    <property type="component" value="Unassembled WGS sequence"/>
</dbReference>
<proteinExistence type="predicted"/>
<feature type="compositionally biased region" description="Acidic residues" evidence="1">
    <location>
        <begin position="317"/>
        <end position="350"/>
    </location>
</feature>
<keyword evidence="3" id="KW-1185">Reference proteome</keyword>
<dbReference type="Pfam" id="PF12224">
    <property type="entry name" value="Amidoligase_2"/>
    <property type="match status" value="1"/>
</dbReference>
<evidence type="ECO:0008006" key="4">
    <source>
        <dbReference type="Google" id="ProtNLM"/>
    </source>
</evidence>
<dbReference type="AlphaFoldDB" id="A0A507B130"/>
<comment type="caution">
    <text evidence="2">The sequence shown here is derived from an EMBL/GenBank/DDBJ whole genome shotgun (WGS) entry which is preliminary data.</text>
</comment>
<feature type="region of interest" description="Disordered" evidence="1">
    <location>
        <begin position="301"/>
        <end position="352"/>
    </location>
</feature>
<evidence type="ECO:0000256" key="1">
    <source>
        <dbReference type="SAM" id="MobiDB-lite"/>
    </source>
</evidence>
<dbReference type="GeneID" id="41973511"/>
<dbReference type="EMBL" id="SKBQ01000033">
    <property type="protein sequence ID" value="TPX13593.1"/>
    <property type="molecule type" value="Genomic_DNA"/>
</dbReference>
<dbReference type="STRING" id="1093900.A0A507B130"/>
<evidence type="ECO:0000313" key="2">
    <source>
        <dbReference type="EMBL" id="TPX13593.1"/>
    </source>
</evidence>
<dbReference type="PANTHER" id="PTHR36847">
    <property type="entry name" value="AMIDOLIGASE ENZYME"/>
    <property type="match status" value="1"/>
</dbReference>
<evidence type="ECO:0000313" key="3">
    <source>
        <dbReference type="Proteomes" id="UP000319257"/>
    </source>
</evidence>
<protein>
    <recommendedName>
        <fullName evidence="4">Amidoligase enzyme</fullName>
    </recommendedName>
</protein>
<dbReference type="InParanoid" id="A0A507B130"/>
<sequence length="358" mass="41144">MADWGSYFFGVEIEAIALPVKVGHNKQREAYFNRLVAKLQSYGVSAVAEQHGQRYSKHPEHYDKWWITRDGSLGEPENSRGNDIDMFWSAWGEVFEEPEDSTLCGCHVHVSPSPQQEFSLSQLRRIAFGVVRYEPLVAELLPAHRNDNKYCRLNTEKSYELNRIMSHTSRGMDLIAVKHRLDQVADKYQLRNLMQQSYEPKKDRYVLWNFDNARPGKSGSVEFRGGPGIRDSEQTKTWVSFVVAFIHLCLSQDVELYPLEPDSSTMANFWRRIRQAGKATGVKDNLPSDWTAMAVSSSCYYSDDSDDDSVVGKSDFEESDFDDSSDSEFDISSDTGSDSDDYESEDEYEYSESVYYYY</sequence>
<accession>A0A507B130</accession>
<gene>
    <name evidence="2" type="ORF">E0L32_006064</name>
</gene>